<organism evidence="9 10">
    <name type="scientific">OM182 bacterium MED-G28</name>
    <dbReference type="NCBI Taxonomy" id="1986256"/>
    <lineage>
        <taxon>Bacteria</taxon>
        <taxon>Pseudomonadati</taxon>
        <taxon>Pseudomonadota</taxon>
        <taxon>Gammaproteobacteria</taxon>
        <taxon>OMG group</taxon>
        <taxon>OM182 clade</taxon>
    </lineage>
</organism>
<feature type="binding site" evidence="7">
    <location>
        <position position="305"/>
    </location>
    <ligand>
        <name>Zn(2+)</name>
        <dbReference type="ChEBI" id="CHEBI:29105"/>
        <note>catalytic</note>
    </ligand>
</feature>
<dbReference type="AlphaFoldDB" id="A0A2A5WFR1"/>
<feature type="binding site" evidence="6">
    <location>
        <position position="59"/>
    </location>
    <ligand>
        <name>Ca(2+)</name>
        <dbReference type="ChEBI" id="CHEBI:29108"/>
    </ligand>
</feature>
<feature type="transmembrane region" description="Helical" evidence="8">
    <location>
        <begin position="190"/>
        <end position="209"/>
    </location>
</feature>
<comment type="caution">
    <text evidence="9">The sequence shown here is derived from an EMBL/GenBank/DDBJ whole genome shotgun (WGS) entry which is preliminary data.</text>
</comment>
<dbReference type="Pfam" id="PF05875">
    <property type="entry name" value="Ceramidase"/>
    <property type="match status" value="1"/>
</dbReference>
<feature type="transmembrane region" description="Helical" evidence="8">
    <location>
        <begin position="245"/>
        <end position="261"/>
    </location>
</feature>
<evidence type="ECO:0000256" key="3">
    <source>
        <dbReference type="ARBA" id="ARBA00022801"/>
    </source>
</evidence>
<keyword evidence="2 8" id="KW-0812">Transmembrane</keyword>
<evidence type="ECO:0000256" key="4">
    <source>
        <dbReference type="ARBA" id="ARBA00022989"/>
    </source>
</evidence>
<feature type="transmembrane region" description="Helical" evidence="8">
    <location>
        <begin position="134"/>
        <end position="154"/>
    </location>
</feature>
<feature type="transmembrane region" description="Helical" evidence="8">
    <location>
        <begin position="306"/>
        <end position="323"/>
    </location>
</feature>
<evidence type="ECO:0000313" key="10">
    <source>
        <dbReference type="Proteomes" id="UP000219329"/>
    </source>
</evidence>
<comment type="subcellular location">
    <subcellularLocation>
        <location evidence="1">Membrane</location>
        <topology evidence="1">Multi-pass membrane protein</topology>
    </subcellularLocation>
</comment>
<feature type="transmembrane region" description="Helical" evidence="8">
    <location>
        <begin position="102"/>
        <end position="122"/>
    </location>
</feature>
<gene>
    <name evidence="9" type="ORF">CNF02_01160</name>
</gene>
<dbReference type="GO" id="GO:0006672">
    <property type="term" value="P:ceramide metabolic process"/>
    <property type="evidence" value="ECO:0007669"/>
    <property type="project" value="InterPro"/>
</dbReference>
<evidence type="ECO:0000256" key="6">
    <source>
        <dbReference type="PIRSR" id="PIRSR608901-1"/>
    </source>
</evidence>
<keyword evidence="4 8" id="KW-1133">Transmembrane helix</keyword>
<feature type="binding site" evidence="6">
    <location>
        <position position="57"/>
    </location>
    <ligand>
        <name>Ca(2+)</name>
        <dbReference type="ChEBI" id="CHEBI:29108"/>
    </ligand>
</feature>
<feature type="transmembrane region" description="Helical" evidence="8">
    <location>
        <begin position="166"/>
        <end position="184"/>
    </location>
</feature>
<keyword evidence="5 8" id="KW-0472">Membrane</keyword>
<feature type="transmembrane region" description="Helical" evidence="8">
    <location>
        <begin position="72"/>
        <end position="90"/>
    </location>
</feature>
<evidence type="ECO:0008006" key="11">
    <source>
        <dbReference type="Google" id="ProtNLM"/>
    </source>
</evidence>
<dbReference type="EMBL" id="NTJZ01000001">
    <property type="protein sequence ID" value="PDH35350.1"/>
    <property type="molecule type" value="Genomic_DNA"/>
</dbReference>
<keyword evidence="6" id="KW-0106">Calcium</keyword>
<sequence length="334" mass="38732">MAFLNALDTFRSLELERIYPAAIVVSLLFVIIYVMLALSGFVFIHETGETVGAISGWCERVSGGIFREPSNTLSNIGFMVAGLLMLKVLSEDYKTDNFKNNTFSSLNSVSVLYALAVIYLGPGSWLMHATHTEWGGWADNLSMVMYIIFPWLYNLKEMGRWSTNRFLQIYFLIILFYAISRWFFGGRLGIGLDLFGLSIGLWIISEVLFRFWSPFFRWLSGFVGFFVAAIFGIFPQEIFADLNEFWWVILFWLPAIFAKKAPQIERKYSPWFFLGMFSYLTAFAIWLQGYPETPFCQPDSWVQPHAIWHLITAFSTWCFFKFFRTEINLGDSRI</sequence>
<evidence type="ECO:0000313" key="9">
    <source>
        <dbReference type="EMBL" id="PDH35350.1"/>
    </source>
</evidence>
<dbReference type="Proteomes" id="UP000219329">
    <property type="component" value="Unassembled WGS sequence"/>
</dbReference>
<evidence type="ECO:0000256" key="2">
    <source>
        <dbReference type="ARBA" id="ARBA00022692"/>
    </source>
</evidence>
<evidence type="ECO:0000256" key="7">
    <source>
        <dbReference type="PIRSR" id="PIRSR608901-2"/>
    </source>
</evidence>
<evidence type="ECO:0000256" key="1">
    <source>
        <dbReference type="ARBA" id="ARBA00004141"/>
    </source>
</evidence>
<keyword evidence="3" id="KW-0378">Hydrolase</keyword>
<evidence type="ECO:0000256" key="5">
    <source>
        <dbReference type="ARBA" id="ARBA00023136"/>
    </source>
</evidence>
<keyword evidence="6" id="KW-0479">Metal-binding</keyword>
<feature type="transmembrane region" description="Helical" evidence="8">
    <location>
        <begin position="268"/>
        <end position="286"/>
    </location>
</feature>
<dbReference type="GO" id="GO:0016020">
    <property type="term" value="C:membrane"/>
    <property type="evidence" value="ECO:0007669"/>
    <property type="project" value="UniProtKB-SubCell"/>
</dbReference>
<dbReference type="InterPro" id="IPR008901">
    <property type="entry name" value="ACER"/>
</dbReference>
<reference evidence="9 10" key="1">
    <citation type="submission" date="2017-08" db="EMBL/GenBank/DDBJ databases">
        <title>Fine stratification of microbial communities through a metagenomic profile of the photic zone.</title>
        <authorList>
            <person name="Haro-Moreno J.M."/>
            <person name="Lopez-Perez M."/>
            <person name="De La Torre J."/>
            <person name="Picazo A."/>
            <person name="Camacho A."/>
            <person name="Rodriguez-Valera F."/>
        </authorList>
    </citation>
    <scope>NUCLEOTIDE SEQUENCE [LARGE SCALE GENOMIC DNA]</scope>
    <source>
        <strain evidence="9">MED-G28</strain>
    </source>
</reference>
<feature type="binding site" evidence="7">
    <location>
        <position position="128"/>
    </location>
    <ligand>
        <name>Zn(2+)</name>
        <dbReference type="ChEBI" id="CHEBI:29105"/>
        <note>catalytic</note>
    </ligand>
</feature>
<keyword evidence="7" id="KW-0862">Zinc</keyword>
<dbReference type="GO" id="GO:0016811">
    <property type="term" value="F:hydrolase activity, acting on carbon-nitrogen (but not peptide) bonds, in linear amides"/>
    <property type="evidence" value="ECO:0007669"/>
    <property type="project" value="InterPro"/>
</dbReference>
<evidence type="ECO:0000256" key="8">
    <source>
        <dbReference type="SAM" id="Phobius"/>
    </source>
</evidence>
<name>A0A2A5WFR1_9GAMM</name>
<feature type="transmembrane region" description="Helical" evidence="8">
    <location>
        <begin position="216"/>
        <end position="233"/>
    </location>
</feature>
<accession>A0A2A5WFR1</accession>
<feature type="binding site" evidence="6">
    <location>
        <position position="68"/>
    </location>
    <ligand>
        <name>Ca(2+)</name>
        <dbReference type="ChEBI" id="CHEBI:29108"/>
    </ligand>
</feature>
<feature type="transmembrane region" description="Helical" evidence="8">
    <location>
        <begin position="21"/>
        <end position="44"/>
    </location>
</feature>
<protein>
    <recommendedName>
        <fullName evidence="11">Alkaline phytoceramidase</fullName>
    </recommendedName>
</protein>
<proteinExistence type="predicted"/>
<comment type="cofactor">
    <cofactor evidence="7">
        <name>Zn(2+)</name>
        <dbReference type="ChEBI" id="CHEBI:29105"/>
    </cofactor>
</comment>
<feature type="binding site" evidence="7">
    <location>
        <position position="309"/>
    </location>
    <ligand>
        <name>Zn(2+)</name>
        <dbReference type="ChEBI" id="CHEBI:29105"/>
        <note>catalytic</note>
    </ligand>
</feature>
<dbReference type="GO" id="GO:0046872">
    <property type="term" value="F:metal ion binding"/>
    <property type="evidence" value="ECO:0007669"/>
    <property type="project" value="UniProtKB-KW"/>
</dbReference>